<dbReference type="Proteomes" id="UP000829685">
    <property type="component" value="Unassembled WGS sequence"/>
</dbReference>
<evidence type="ECO:0000259" key="1">
    <source>
        <dbReference type="PROSITE" id="PS50181"/>
    </source>
</evidence>
<evidence type="ECO:0000313" key="3">
    <source>
        <dbReference type="Proteomes" id="UP000829685"/>
    </source>
</evidence>
<reference evidence="2" key="1">
    <citation type="submission" date="2021-03" db="EMBL/GenBank/DDBJ databases">
        <title>Revisited historic fungal species revealed as producer of novel bioactive compounds through whole genome sequencing and comparative genomics.</title>
        <authorList>
            <person name="Vignolle G.A."/>
            <person name="Hochenegger N."/>
            <person name="Mach R.L."/>
            <person name="Mach-Aigner A.R."/>
            <person name="Javad Rahimi M."/>
            <person name="Salim K.A."/>
            <person name="Chan C.M."/>
            <person name="Lim L.B.L."/>
            <person name="Cai F."/>
            <person name="Druzhinina I.S."/>
            <person name="U'Ren J.M."/>
            <person name="Derntl C."/>
        </authorList>
    </citation>
    <scope>NUCLEOTIDE SEQUENCE</scope>
    <source>
        <strain evidence="2">TUCIM 5799</strain>
    </source>
</reference>
<sequence length="438" mass="49527">MSDGLSQVLDSLRLPDGKPDLQARHANLVSLIHGGHLDVNEIRLLKDLLGKVALQKDIISNLPVELVILTIQYLTEKDILACLGVSRSWKATFTGGQVIFNLADRFFPRLIWEGPSTDIRNPECAALLRSCFLASLQKRVNLARRSAEGAPPMIEKQYLWDTETEFILQSQQYADYPNPNLPSNCRAIYSYGRVAWQRETHTLVIDCLQTKTRKILTFPGGKLLGPEMELAALGDKLAVAIMGRNLLAWDIETASFQRATLPSLATSCTTSGDRVAVLTGTEVFVWSFGGRLLAAKLPTLDTEPLESKRYSKVFVHPFLEDVIYVRQVFKRTQYLLFVIHKLSNGKHDRTFKFNIKTRYLANQKLSSALLGFIPLTSRWMPDMAEHPDGYCLLEFDCYHEKLAVRDISHCGKRMSHSYSFTVDDDFAVELNDKSYCVF</sequence>
<protein>
    <recommendedName>
        <fullName evidence="1">F-box domain-containing protein</fullName>
    </recommendedName>
</protein>
<accession>A0A9P9WTC3</accession>
<proteinExistence type="predicted"/>
<dbReference type="AlphaFoldDB" id="A0A9P9WTC3"/>
<gene>
    <name evidence="2" type="ORF">JX265_002961</name>
</gene>
<keyword evidence="3" id="KW-1185">Reference proteome</keyword>
<name>A0A9P9WTC3_9PEZI</name>
<dbReference type="SUPFAM" id="SSF81383">
    <property type="entry name" value="F-box domain"/>
    <property type="match status" value="1"/>
</dbReference>
<evidence type="ECO:0000313" key="2">
    <source>
        <dbReference type="EMBL" id="KAI1878784.1"/>
    </source>
</evidence>
<feature type="domain" description="F-box" evidence="1">
    <location>
        <begin position="56"/>
        <end position="110"/>
    </location>
</feature>
<dbReference type="Pfam" id="PF00646">
    <property type="entry name" value="F-box"/>
    <property type="match status" value="1"/>
</dbReference>
<comment type="caution">
    <text evidence="2">The sequence shown here is derived from an EMBL/GenBank/DDBJ whole genome shotgun (WGS) entry which is preliminary data.</text>
</comment>
<organism evidence="2 3">
    <name type="scientific">Neoarthrinium moseri</name>
    <dbReference type="NCBI Taxonomy" id="1658444"/>
    <lineage>
        <taxon>Eukaryota</taxon>
        <taxon>Fungi</taxon>
        <taxon>Dikarya</taxon>
        <taxon>Ascomycota</taxon>
        <taxon>Pezizomycotina</taxon>
        <taxon>Sordariomycetes</taxon>
        <taxon>Xylariomycetidae</taxon>
        <taxon>Amphisphaeriales</taxon>
        <taxon>Apiosporaceae</taxon>
        <taxon>Neoarthrinium</taxon>
    </lineage>
</organism>
<dbReference type="InterPro" id="IPR001810">
    <property type="entry name" value="F-box_dom"/>
</dbReference>
<dbReference type="Gene3D" id="1.20.1280.50">
    <property type="match status" value="1"/>
</dbReference>
<dbReference type="EMBL" id="JAFIMR010000005">
    <property type="protein sequence ID" value="KAI1878784.1"/>
    <property type="molecule type" value="Genomic_DNA"/>
</dbReference>
<dbReference type="PROSITE" id="PS50181">
    <property type="entry name" value="FBOX"/>
    <property type="match status" value="1"/>
</dbReference>
<dbReference type="InterPro" id="IPR036047">
    <property type="entry name" value="F-box-like_dom_sf"/>
</dbReference>